<name>A0A024G9V8_9STRA</name>
<evidence type="ECO:0000256" key="2">
    <source>
        <dbReference type="ARBA" id="ARBA00022840"/>
    </source>
</evidence>
<dbReference type="InterPro" id="IPR027417">
    <property type="entry name" value="P-loop_NTPase"/>
</dbReference>
<protein>
    <recommendedName>
        <fullName evidence="4">DNA mismatch repair proteins mutS family domain-containing protein</fullName>
    </recommendedName>
</protein>
<keyword evidence="3" id="KW-0238">DNA-binding</keyword>
<dbReference type="EMBL" id="CAIX01000053">
    <property type="protein sequence ID" value="CCI43666.1"/>
    <property type="molecule type" value="Genomic_DNA"/>
</dbReference>
<reference evidence="5 6" key="1">
    <citation type="submission" date="2012-05" db="EMBL/GenBank/DDBJ databases">
        <title>Recombination and specialization in a pathogen metapopulation.</title>
        <authorList>
            <person name="Gardiner A."/>
            <person name="Kemen E."/>
            <person name="Schultz-Larsen T."/>
            <person name="MacLean D."/>
            <person name="Van Oosterhout C."/>
            <person name="Jones J.D.G."/>
        </authorList>
    </citation>
    <scope>NUCLEOTIDE SEQUENCE [LARGE SCALE GENOMIC DNA]</scope>
    <source>
        <strain evidence="5 6">Ac Nc2</strain>
    </source>
</reference>
<comment type="caution">
    <text evidence="5">The sequence shown here is derived from an EMBL/GenBank/DDBJ whole genome shotgun (WGS) entry which is preliminary data.</text>
</comment>
<evidence type="ECO:0000256" key="3">
    <source>
        <dbReference type="ARBA" id="ARBA00023125"/>
    </source>
</evidence>
<proteinExistence type="predicted"/>
<dbReference type="GO" id="GO:0005634">
    <property type="term" value="C:nucleus"/>
    <property type="evidence" value="ECO:0007669"/>
    <property type="project" value="TreeGrafter"/>
</dbReference>
<dbReference type="GO" id="GO:0005524">
    <property type="term" value="F:ATP binding"/>
    <property type="evidence" value="ECO:0007669"/>
    <property type="project" value="UniProtKB-KW"/>
</dbReference>
<dbReference type="InterPro" id="IPR000432">
    <property type="entry name" value="DNA_mismatch_repair_MutS_C"/>
</dbReference>
<evidence type="ECO:0000313" key="5">
    <source>
        <dbReference type="EMBL" id="CCI43666.1"/>
    </source>
</evidence>
<accession>A0A024G9V8</accession>
<evidence type="ECO:0000259" key="4">
    <source>
        <dbReference type="Pfam" id="PF00488"/>
    </source>
</evidence>
<keyword evidence="2" id="KW-0067">ATP-binding</keyword>
<dbReference type="Gene3D" id="3.40.50.300">
    <property type="entry name" value="P-loop containing nucleotide triphosphate hydrolases"/>
    <property type="match status" value="1"/>
</dbReference>
<evidence type="ECO:0000256" key="1">
    <source>
        <dbReference type="ARBA" id="ARBA00022741"/>
    </source>
</evidence>
<dbReference type="OrthoDB" id="10252754at2759"/>
<dbReference type="PANTHER" id="PTHR11361">
    <property type="entry name" value="DNA MISMATCH REPAIR PROTEIN MUTS FAMILY MEMBER"/>
    <property type="match status" value="1"/>
</dbReference>
<dbReference type="SUPFAM" id="SSF48334">
    <property type="entry name" value="DNA repair protein MutS, domain III"/>
    <property type="match status" value="1"/>
</dbReference>
<evidence type="ECO:0000313" key="6">
    <source>
        <dbReference type="Proteomes" id="UP000053237"/>
    </source>
</evidence>
<keyword evidence="6" id="KW-1185">Reference proteome</keyword>
<organism evidence="5 6">
    <name type="scientific">Albugo candida</name>
    <dbReference type="NCBI Taxonomy" id="65357"/>
    <lineage>
        <taxon>Eukaryota</taxon>
        <taxon>Sar</taxon>
        <taxon>Stramenopiles</taxon>
        <taxon>Oomycota</taxon>
        <taxon>Peronosporomycetes</taxon>
        <taxon>Albuginales</taxon>
        <taxon>Albuginaceae</taxon>
        <taxon>Albugo</taxon>
    </lineage>
</organism>
<dbReference type="AlphaFoldDB" id="A0A024G9V8"/>
<dbReference type="GO" id="GO:0006298">
    <property type="term" value="P:mismatch repair"/>
    <property type="evidence" value="ECO:0007669"/>
    <property type="project" value="InterPro"/>
</dbReference>
<dbReference type="InterPro" id="IPR045076">
    <property type="entry name" value="MutS"/>
</dbReference>
<dbReference type="InParanoid" id="A0A024G9V8"/>
<dbReference type="SUPFAM" id="SSF52540">
    <property type="entry name" value="P-loop containing nucleoside triphosphate hydrolases"/>
    <property type="match status" value="1"/>
</dbReference>
<sequence length="297" mass="33484">MCPQKSEINSPNSANEMKKTCRVAIEMNTENSNDEVLIAAISDNRSRELGTSHERMAKNDDFGALGIAMIDLSSPHELLLWNVIDSAHHVEENLLLEELQVWGLGNRSLIIGEKGIQVCFVVRAGIHGMLDVARRTYLDTIEKLHVYVQDYNQTLKIPIRLAYTDLKIDHLTIAPSVQNAPSVPIKRFVKRKSTMESLKRFKRFFESLENDVNEISGDHHDIRTHGFYVPPTALFLPLRDRVCTRFGTSNYMVENASTFGVEMTETDLILEKERKASLVLVDELGRGTASDEVCALA</sequence>
<dbReference type="STRING" id="65357.A0A024G9V8"/>
<dbReference type="Pfam" id="PF00488">
    <property type="entry name" value="MutS_V"/>
    <property type="match status" value="1"/>
</dbReference>
<gene>
    <name evidence="5" type="ORF">BN9_044500</name>
</gene>
<feature type="domain" description="DNA mismatch repair proteins mutS family" evidence="4">
    <location>
        <begin position="225"/>
        <end position="297"/>
    </location>
</feature>
<dbReference type="GO" id="GO:0030983">
    <property type="term" value="F:mismatched DNA binding"/>
    <property type="evidence" value="ECO:0007669"/>
    <property type="project" value="InterPro"/>
</dbReference>
<dbReference type="Proteomes" id="UP000053237">
    <property type="component" value="Unassembled WGS sequence"/>
</dbReference>
<dbReference type="GO" id="GO:0140664">
    <property type="term" value="F:ATP-dependent DNA damage sensor activity"/>
    <property type="evidence" value="ECO:0007669"/>
    <property type="project" value="InterPro"/>
</dbReference>
<keyword evidence="1" id="KW-0547">Nucleotide-binding</keyword>
<dbReference type="InterPro" id="IPR036187">
    <property type="entry name" value="DNA_mismatch_repair_MutS_sf"/>
</dbReference>
<dbReference type="PANTHER" id="PTHR11361:SF34">
    <property type="entry name" value="DNA MISMATCH REPAIR PROTEIN MSH1, MITOCHONDRIAL"/>
    <property type="match status" value="1"/>
</dbReference>